<proteinExistence type="predicted"/>
<gene>
    <name evidence="1" type="ORF">NAV_LOCUS1470</name>
</gene>
<evidence type="ECO:0000313" key="1">
    <source>
        <dbReference type="EMBL" id="VBB26640.1"/>
    </source>
</evidence>
<organism evidence="1 2">
    <name type="scientific">Acanthocheilonema viteae</name>
    <name type="common">Filarial nematode worm</name>
    <name type="synonym">Dipetalonema viteae</name>
    <dbReference type="NCBI Taxonomy" id="6277"/>
    <lineage>
        <taxon>Eukaryota</taxon>
        <taxon>Metazoa</taxon>
        <taxon>Ecdysozoa</taxon>
        <taxon>Nematoda</taxon>
        <taxon>Chromadorea</taxon>
        <taxon>Rhabditida</taxon>
        <taxon>Spirurina</taxon>
        <taxon>Spiruromorpha</taxon>
        <taxon>Filarioidea</taxon>
        <taxon>Onchocercidae</taxon>
        <taxon>Acanthocheilonema</taxon>
    </lineage>
</organism>
<reference evidence="1 2" key="1">
    <citation type="submission" date="2018-08" db="EMBL/GenBank/DDBJ databases">
        <authorList>
            <person name="Laetsch R D."/>
            <person name="Stevens L."/>
            <person name="Kumar S."/>
            <person name="Blaxter L. M."/>
        </authorList>
    </citation>
    <scope>NUCLEOTIDE SEQUENCE [LARGE SCALE GENOMIC DNA]</scope>
</reference>
<sequence>MITSLCIIKLEIDLKSEMTMSVRTGPADRNHFSFQRLTDRHSHMRTRSEPHAYLLHRLTDRPTDRDTHIRVQTDISDQESEMWDKKARDPSSWIAGSQLIVSCAQLSLALGQLLSIAIKVTLCGKTAALVISARCDSKIGSSRILETVIFALCLWMPLLYMHVCFCAPKDTGTVIAWNVSWCGSGRTLIDEVEAVDFVFSSPGGWLREEDKSGRRVACQQFRTLTAASLPVRATNKQVITRLAITVGASLDEMK</sequence>
<dbReference type="Proteomes" id="UP000276991">
    <property type="component" value="Unassembled WGS sequence"/>
</dbReference>
<dbReference type="AlphaFoldDB" id="A0A498S512"/>
<evidence type="ECO:0000313" key="2">
    <source>
        <dbReference type="Proteomes" id="UP000276991"/>
    </source>
</evidence>
<accession>A0A498S512</accession>
<protein>
    <submittedName>
        <fullName evidence="1">Uncharacterized protein</fullName>
    </submittedName>
</protein>
<dbReference type="EMBL" id="UPTC01000127">
    <property type="protein sequence ID" value="VBB26640.1"/>
    <property type="molecule type" value="Genomic_DNA"/>
</dbReference>
<keyword evidence="2" id="KW-1185">Reference proteome</keyword>
<name>A0A498S512_ACAVI</name>